<dbReference type="InterPro" id="IPR035892">
    <property type="entry name" value="C2_domain_sf"/>
</dbReference>
<feature type="transmembrane region" description="Helical" evidence="8">
    <location>
        <begin position="42"/>
        <end position="63"/>
    </location>
</feature>
<sequence length="687" mass="78023">MWERRSISSFNIFNNRRKSRLPNPSERNVASLRKEWTETFPYQLLVGTGVALMALLLLAAVSFQCSSTWRWLMRVRRHMKEEDAESDLSQQNAIRISHSLPDLQSEPITHEYVQEQKDSKKVLRQTTLPIVPMRHQSFQRQLSHRLDLPIKFSICSLENRSDSSLGLIKFQRCVSARLQPELYKREEDAESSSTTEMEYAGKLHFALRYDKEMEGLVVKTSRAVKKFTLPTESDFSGGNLGSVASSGATLMQRKLAIGWFGSQARELPVKDVTGSSDPYVKVYLLPDRKKKYQTKVHRKNLNPVFNETFIFSVSYEELREQYLQFSVYDFDRFSRNDLIGQVVLKELLDCTDLEQEIEYTMDILCAMQDKVDLGKLMLSLCYLPTAGRLTVTVIKARNLKAMDITGSSDPYVKVYLLCQDRRIKKKKTSVKKNTLFPVYNEILVFDVPAENIEDVSLIVKVIDYDRIGSNELMGCTAIGADFIGIGREQWLKMLENPRKPVTQWYPLMESIPGHIPSVSSEPLPVSLSCLNSRNPKEDGCRISHLLLLGLLGDARPLLDCSSCIKEDEHNEYISSNIPQEVNEPETTKPSSAEITTAVTGCSCPVRVALGAGASPSPTIVCVLAFQCHNSTVQSALPDAITSFVSQYMKYNGLSKIEKKKMTRTLTSEVSRWQFFQDRAIEENNRFG</sequence>
<feature type="domain" description="C2" evidence="9">
    <location>
        <begin position="372"/>
        <end position="505"/>
    </location>
</feature>
<dbReference type="GO" id="GO:0005544">
    <property type="term" value="F:calcium-dependent phospholipid binding"/>
    <property type="evidence" value="ECO:0007669"/>
    <property type="project" value="TreeGrafter"/>
</dbReference>
<evidence type="ECO:0000256" key="8">
    <source>
        <dbReference type="SAM" id="Phobius"/>
    </source>
</evidence>
<dbReference type="GO" id="GO:0001786">
    <property type="term" value="F:phosphatidylserine binding"/>
    <property type="evidence" value="ECO:0007669"/>
    <property type="project" value="TreeGrafter"/>
</dbReference>
<keyword evidence="3" id="KW-0677">Repeat</keyword>
<dbReference type="EMBL" id="KQ435740">
    <property type="protein sequence ID" value="KOX76789.1"/>
    <property type="molecule type" value="Genomic_DNA"/>
</dbReference>
<name>A0A0M9A6E2_9HYME</name>
<comment type="subcellular location">
    <subcellularLocation>
        <location evidence="7">Endomembrane system</location>
        <topology evidence="7">Single-pass membrane protein</topology>
    </subcellularLocation>
</comment>
<dbReference type="SUPFAM" id="SSF49562">
    <property type="entry name" value="C2 domain (Calcium/lipid-binding domain, CaLB)"/>
    <property type="match status" value="2"/>
</dbReference>
<evidence type="ECO:0000259" key="9">
    <source>
        <dbReference type="PROSITE" id="PS50004"/>
    </source>
</evidence>
<dbReference type="Proteomes" id="UP000053105">
    <property type="component" value="Unassembled WGS sequence"/>
</dbReference>
<dbReference type="AlphaFoldDB" id="A0A0M9A6E2"/>
<dbReference type="GO" id="GO:0005509">
    <property type="term" value="F:calcium ion binding"/>
    <property type="evidence" value="ECO:0007669"/>
    <property type="project" value="TreeGrafter"/>
</dbReference>
<feature type="domain" description="C2" evidence="9">
    <location>
        <begin position="236"/>
        <end position="361"/>
    </location>
</feature>
<keyword evidence="2" id="KW-0479">Metal-binding</keyword>
<dbReference type="PANTHER" id="PTHR10024:SF374">
    <property type="entry name" value="C2 DOMAIN-CONTAINING PROTEIN"/>
    <property type="match status" value="1"/>
</dbReference>
<dbReference type="FunFam" id="2.60.40.150:FF:000011">
    <property type="entry name" value="Synaptotagmin 6"/>
    <property type="match status" value="1"/>
</dbReference>
<dbReference type="GO" id="GO:0005886">
    <property type="term" value="C:plasma membrane"/>
    <property type="evidence" value="ECO:0007669"/>
    <property type="project" value="TreeGrafter"/>
</dbReference>
<evidence type="ECO:0000256" key="6">
    <source>
        <dbReference type="ARBA" id="ARBA00023136"/>
    </source>
</evidence>
<evidence type="ECO:0000313" key="11">
    <source>
        <dbReference type="Proteomes" id="UP000053105"/>
    </source>
</evidence>
<dbReference type="PANTHER" id="PTHR10024">
    <property type="entry name" value="SYNAPTOTAGMIN"/>
    <property type="match status" value="1"/>
</dbReference>
<dbReference type="GO" id="GO:0017156">
    <property type="term" value="P:calcium-ion regulated exocytosis"/>
    <property type="evidence" value="ECO:0007669"/>
    <property type="project" value="TreeGrafter"/>
</dbReference>
<dbReference type="Pfam" id="PF00168">
    <property type="entry name" value="C2"/>
    <property type="match status" value="2"/>
</dbReference>
<dbReference type="PRINTS" id="PR00399">
    <property type="entry name" value="SYNAPTOTAGMN"/>
</dbReference>
<protein>
    <submittedName>
        <fullName evidence="10">Synaptotagmin-9</fullName>
    </submittedName>
</protein>
<evidence type="ECO:0000256" key="1">
    <source>
        <dbReference type="ARBA" id="ARBA00022692"/>
    </source>
</evidence>
<evidence type="ECO:0000256" key="2">
    <source>
        <dbReference type="ARBA" id="ARBA00022723"/>
    </source>
</evidence>
<dbReference type="GO" id="GO:0000149">
    <property type="term" value="F:SNARE binding"/>
    <property type="evidence" value="ECO:0007669"/>
    <property type="project" value="TreeGrafter"/>
</dbReference>
<evidence type="ECO:0000313" key="10">
    <source>
        <dbReference type="EMBL" id="KOX76789.1"/>
    </source>
</evidence>
<dbReference type="SMART" id="SM00239">
    <property type="entry name" value="C2"/>
    <property type="match status" value="2"/>
</dbReference>
<dbReference type="Gene3D" id="2.60.40.150">
    <property type="entry name" value="C2 domain"/>
    <property type="match status" value="2"/>
</dbReference>
<dbReference type="GO" id="GO:0070382">
    <property type="term" value="C:exocytic vesicle"/>
    <property type="evidence" value="ECO:0007669"/>
    <property type="project" value="TreeGrafter"/>
</dbReference>
<dbReference type="PRINTS" id="PR00360">
    <property type="entry name" value="C2DOMAIN"/>
</dbReference>
<dbReference type="GO" id="GO:0030276">
    <property type="term" value="F:clathrin binding"/>
    <property type="evidence" value="ECO:0007669"/>
    <property type="project" value="TreeGrafter"/>
</dbReference>
<keyword evidence="1 8" id="KW-0812">Transmembrane</keyword>
<dbReference type="FunFam" id="2.60.40.150:FF:000005">
    <property type="entry name" value="Synaptotagmin 6"/>
    <property type="match status" value="1"/>
</dbReference>
<dbReference type="CDD" id="cd08403">
    <property type="entry name" value="C2B_Synaptotagmin-3-5-6-9-10"/>
    <property type="match status" value="1"/>
</dbReference>
<proteinExistence type="predicted"/>
<keyword evidence="11" id="KW-1185">Reference proteome</keyword>
<dbReference type="InterPro" id="IPR000008">
    <property type="entry name" value="C2_dom"/>
</dbReference>
<reference evidence="10 11" key="1">
    <citation type="submission" date="2015-07" db="EMBL/GenBank/DDBJ databases">
        <title>The genome of Melipona quadrifasciata.</title>
        <authorList>
            <person name="Pan H."/>
            <person name="Kapheim K."/>
        </authorList>
    </citation>
    <scope>NUCLEOTIDE SEQUENCE [LARGE SCALE GENOMIC DNA]</scope>
    <source>
        <strain evidence="10">0111107301</strain>
        <tissue evidence="10">Whole body</tissue>
    </source>
</reference>
<evidence type="ECO:0000256" key="5">
    <source>
        <dbReference type="ARBA" id="ARBA00022989"/>
    </source>
</evidence>
<dbReference type="PROSITE" id="PS50004">
    <property type="entry name" value="C2"/>
    <property type="match status" value="2"/>
</dbReference>
<keyword evidence="6 8" id="KW-0472">Membrane</keyword>
<organism evidence="10 11">
    <name type="scientific">Melipona quadrifasciata</name>
    <dbReference type="NCBI Taxonomy" id="166423"/>
    <lineage>
        <taxon>Eukaryota</taxon>
        <taxon>Metazoa</taxon>
        <taxon>Ecdysozoa</taxon>
        <taxon>Arthropoda</taxon>
        <taxon>Hexapoda</taxon>
        <taxon>Insecta</taxon>
        <taxon>Pterygota</taxon>
        <taxon>Neoptera</taxon>
        <taxon>Endopterygota</taxon>
        <taxon>Hymenoptera</taxon>
        <taxon>Apocrita</taxon>
        <taxon>Aculeata</taxon>
        <taxon>Apoidea</taxon>
        <taxon>Anthophila</taxon>
        <taxon>Apidae</taxon>
        <taxon>Melipona</taxon>
    </lineage>
</organism>
<dbReference type="InterPro" id="IPR001565">
    <property type="entry name" value="Synaptotagmin"/>
</dbReference>
<dbReference type="OrthoDB" id="67700at2759"/>
<evidence type="ECO:0000256" key="3">
    <source>
        <dbReference type="ARBA" id="ARBA00022737"/>
    </source>
</evidence>
<dbReference type="STRING" id="166423.A0A0M9A6E2"/>
<evidence type="ECO:0000256" key="7">
    <source>
        <dbReference type="ARBA" id="ARBA00037847"/>
    </source>
</evidence>
<keyword evidence="5 8" id="KW-1133">Transmembrane helix</keyword>
<keyword evidence="4" id="KW-0106">Calcium</keyword>
<accession>A0A0M9A6E2</accession>
<gene>
    <name evidence="10" type="ORF">WN51_11116</name>
</gene>
<evidence type="ECO:0000256" key="4">
    <source>
        <dbReference type="ARBA" id="ARBA00022837"/>
    </source>
</evidence>